<dbReference type="SMART" id="SM00054">
    <property type="entry name" value="EFh"/>
    <property type="match status" value="4"/>
</dbReference>
<dbReference type="Pfam" id="PF13499">
    <property type="entry name" value="EF-hand_7"/>
    <property type="match status" value="2"/>
</dbReference>
<dbReference type="Proteomes" id="UP000694865">
    <property type="component" value="Unplaced"/>
</dbReference>
<keyword evidence="2" id="KW-0106">Calcium</keyword>
<evidence type="ECO:0000313" key="6">
    <source>
        <dbReference type="RefSeq" id="XP_006819033.1"/>
    </source>
</evidence>
<accession>A0ABM0MG92</accession>
<dbReference type="InterPro" id="IPR002048">
    <property type="entry name" value="EF_hand_dom"/>
</dbReference>
<reference evidence="6" key="1">
    <citation type="submission" date="2025-08" db="UniProtKB">
        <authorList>
            <consortium name="RefSeq"/>
        </authorList>
    </citation>
    <scope>IDENTIFICATION</scope>
    <source>
        <tissue evidence="6">Testes</tissue>
    </source>
</reference>
<dbReference type="PANTHER" id="PTHR23048">
    <property type="entry name" value="MYOSIN LIGHT CHAIN 1, 3"/>
    <property type="match status" value="1"/>
</dbReference>
<dbReference type="RefSeq" id="XP_006819033.1">
    <property type="nucleotide sequence ID" value="XM_006818970.1"/>
</dbReference>
<evidence type="ECO:0000256" key="3">
    <source>
        <dbReference type="SAM" id="MobiDB-lite"/>
    </source>
</evidence>
<dbReference type="GeneID" id="102806008"/>
<evidence type="ECO:0000256" key="1">
    <source>
        <dbReference type="ARBA" id="ARBA00022737"/>
    </source>
</evidence>
<keyword evidence="1" id="KW-0677">Repeat</keyword>
<dbReference type="InterPro" id="IPR011992">
    <property type="entry name" value="EF-hand-dom_pair"/>
</dbReference>
<protein>
    <submittedName>
        <fullName evidence="6">Calmodulin-like</fullName>
    </submittedName>
</protein>
<evidence type="ECO:0000259" key="4">
    <source>
        <dbReference type="PROSITE" id="PS50222"/>
    </source>
</evidence>
<organism evidence="5 6">
    <name type="scientific">Saccoglossus kowalevskii</name>
    <name type="common">Acorn worm</name>
    <dbReference type="NCBI Taxonomy" id="10224"/>
    <lineage>
        <taxon>Eukaryota</taxon>
        <taxon>Metazoa</taxon>
        <taxon>Hemichordata</taxon>
        <taxon>Enteropneusta</taxon>
        <taxon>Harrimaniidae</taxon>
        <taxon>Saccoglossus</taxon>
    </lineage>
</organism>
<dbReference type="PANTHER" id="PTHR23048:SF0">
    <property type="entry name" value="CALMODULIN LIKE 3"/>
    <property type="match status" value="1"/>
</dbReference>
<proteinExistence type="predicted"/>
<name>A0ABM0MG92_SACKO</name>
<evidence type="ECO:0000256" key="2">
    <source>
        <dbReference type="ARBA" id="ARBA00022837"/>
    </source>
</evidence>
<dbReference type="PROSITE" id="PS00018">
    <property type="entry name" value="EF_HAND_1"/>
    <property type="match status" value="4"/>
</dbReference>
<keyword evidence="5" id="KW-1185">Reference proteome</keyword>
<feature type="domain" description="EF-hand" evidence="4">
    <location>
        <begin position="30"/>
        <end position="65"/>
    </location>
</feature>
<dbReference type="InterPro" id="IPR018247">
    <property type="entry name" value="EF_Hand_1_Ca_BS"/>
</dbReference>
<dbReference type="CDD" id="cd00051">
    <property type="entry name" value="EFh"/>
    <property type="match status" value="2"/>
</dbReference>
<dbReference type="InterPro" id="IPR050230">
    <property type="entry name" value="CALM/Myosin/TropC-like"/>
</dbReference>
<feature type="domain" description="EF-hand" evidence="4">
    <location>
        <begin position="66"/>
        <end position="101"/>
    </location>
</feature>
<feature type="region of interest" description="Disordered" evidence="3">
    <location>
        <begin position="1"/>
        <end position="25"/>
    </location>
</feature>
<dbReference type="SUPFAM" id="SSF47473">
    <property type="entry name" value="EF-hand"/>
    <property type="match status" value="1"/>
</dbReference>
<sequence>MSQYRSLVTEFDKKESDQQSAAMDDELSMEQIADLKEAFALFDKDGDGSITVKELGIVMRSLGQYPTEAELQDIVNEVDADGDGTIDFDEFIDMMTKRMKRLKDVDPIKELQETFRVFDKDNDGFISNEEIRHIMKSLGVILTEEEGEEMIKEADADGDGLVSFQDFVKMMGEESV</sequence>
<feature type="domain" description="EF-hand" evidence="4">
    <location>
        <begin position="106"/>
        <end position="141"/>
    </location>
</feature>
<gene>
    <name evidence="6" type="primary">LOC102806008</name>
</gene>
<evidence type="ECO:0000313" key="5">
    <source>
        <dbReference type="Proteomes" id="UP000694865"/>
    </source>
</evidence>
<dbReference type="Gene3D" id="1.10.238.10">
    <property type="entry name" value="EF-hand"/>
    <property type="match status" value="2"/>
</dbReference>
<dbReference type="PROSITE" id="PS50222">
    <property type="entry name" value="EF_HAND_2"/>
    <property type="match status" value="4"/>
</dbReference>
<feature type="domain" description="EF-hand" evidence="4">
    <location>
        <begin position="142"/>
        <end position="176"/>
    </location>
</feature>